<dbReference type="GO" id="GO:0006446">
    <property type="term" value="P:regulation of translational initiation"/>
    <property type="evidence" value="ECO:0007669"/>
    <property type="project" value="TreeGrafter"/>
</dbReference>
<dbReference type="Pfam" id="PF01205">
    <property type="entry name" value="Impact_N"/>
    <property type="match status" value="1"/>
</dbReference>
<evidence type="ECO:0000313" key="2">
    <source>
        <dbReference type="EMBL" id="MTK22013.1"/>
    </source>
</evidence>
<dbReference type="PANTHER" id="PTHR16301">
    <property type="entry name" value="IMPACT-RELATED"/>
    <property type="match status" value="1"/>
</dbReference>
<dbReference type="GeneID" id="60057807"/>
<dbReference type="PROSITE" id="PS00910">
    <property type="entry name" value="UPF0029"/>
    <property type="match status" value="1"/>
</dbReference>
<accession>A0A173RDW0</accession>
<gene>
    <name evidence="2" type="ORF">GMA92_11370</name>
</gene>
<dbReference type="InterPro" id="IPR020569">
    <property type="entry name" value="UPF0029_Impact_CS"/>
</dbReference>
<dbReference type="SUPFAM" id="SSF54211">
    <property type="entry name" value="Ribosomal protein S5 domain 2-like"/>
    <property type="match status" value="1"/>
</dbReference>
<dbReference type="InterPro" id="IPR036956">
    <property type="entry name" value="Impact_N_sf"/>
</dbReference>
<dbReference type="InterPro" id="IPR023582">
    <property type="entry name" value="Impact"/>
</dbReference>
<dbReference type="Proteomes" id="UP000487649">
    <property type="component" value="Unassembled WGS sequence"/>
</dbReference>
<dbReference type="InterPro" id="IPR001498">
    <property type="entry name" value="Impact_N"/>
</dbReference>
<dbReference type="EMBL" id="WMQE01000028">
    <property type="protein sequence ID" value="MTK22013.1"/>
    <property type="molecule type" value="Genomic_DNA"/>
</dbReference>
<organism evidence="2 3">
    <name type="scientific">Turicibacter sanguinis</name>
    <dbReference type="NCBI Taxonomy" id="154288"/>
    <lineage>
        <taxon>Bacteria</taxon>
        <taxon>Bacillati</taxon>
        <taxon>Bacillota</taxon>
        <taxon>Erysipelotrichia</taxon>
        <taxon>Erysipelotrichales</taxon>
        <taxon>Turicibacteraceae</taxon>
        <taxon>Turicibacter</taxon>
    </lineage>
</organism>
<comment type="similarity">
    <text evidence="1">Belongs to the IMPACT family.</text>
</comment>
<name>A0A173RDW0_9FIRM</name>
<dbReference type="InterPro" id="IPR035647">
    <property type="entry name" value="EFG_III/V"/>
</dbReference>
<proteinExistence type="inferred from homology"/>
<dbReference type="GO" id="GO:0005737">
    <property type="term" value="C:cytoplasm"/>
    <property type="evidence" value="ECO:0007669"/>
    <property type="project" value="TreeGrafter"/>
</dbReference>
<sequence>MERYLMVAQDGENEIIVDKSRFICHVKRVYNDQDAMEFIKEIKKIHWNATHNCSAYQVGDFNEIQKANDDGEPSGTAGVPMLEVLRKQGIKNCVVVVTRYFGGIKLGAGGLIRTYGKAVSEAIKELGVVERKTMKTMFINADYTLLGTIQNRLEGTDYILSQVHYTDKISVEVLIDVEAEEAFKNWVIDMTNGKADVIAGETSFREIPYQREN</sequence>
<dbReference type="PANTHER" id="PTHR16301:SF20">
    <property type="entry name" value="IMPACT FAMILY MEMBER YIGZ"/>
    <property type="match status" value="1"/>
</dbReference>
<dbReference type="InterPro" id="IPR015269">
    <property type="entry name" value="UPF0029_Impact_C"/>
</dbReference>
<protein>
    <submittedName>
        <fullName evidence="2">YigZ family protein</fullName>
    </submittedName>
</protein>
<dbReference type="AlphaFoldDB" id="A0A173RDW0"/>
<reference evidence="2 3" key="1">
    <citation type="journal article" date="2019" name="Nat. Med.">
        <title>A library of human gut bacterial isolates paired with longitudinal multiomics data enables mechanistic microbiome research.</title>
        <authorList>
            <person name="Poyet M."/>
            <person name="Groussin M."/>
            <person name="Gibbons S.M."/>
            <person name="Avila-Pacheco J."/>
            <person name="Jiang X."/>
            <person name="Kearney S.M."/>
            <person name="Perrotta A.R."/>
            <person name="Berdy B."/>
            <person name="Zhao S."/>
            <person name="Lieberman T.D."/>
            <person name="Swanson P.K."/>
            <person name="Smith M."/>
            <person name="Roesemann S."/>
            <person name="Alexander J.E."/>
            <person name="Rich S.A."/>
            <person name="Livny J."/>
            <person name="Vlamakis H."/>
            <person name="Clish C."/>
            <person name="Bullock K."/>
            <person name="Deik A."/>
            <person name="Scott J."/>
            <person name="Pierce K.A."/>
            <person name="Xavier R.J."/>
            <person name="Alm E.J."/>
        </authorList>
    </citation>
    <scope>NUCLEOTIDE SEQUENCE [LARGE SCALE GENOMIC DNA]</scope>
    <source>
        <strain evidence="2 3">BIOML-A198</strain>
    </source>
</reference>
<dbReference type="SUPFAM" id="SSF54980">
    <property type="entry name" value="EF-G C-terminal domain-like"/>
    <property type="match status" value="1"/>
</dbReference>
<dbReference type="RefSeq" id="WP_006784614.1">
    <property type="nucleotide sequence ID" value="NZ_CABJBH010000001.1"/>
</dbReference>
<comment type="caution">
    <text evidence="2">The sequence shown here is derived from an EMBL/GenBank/DDBJ whole genome shotgun (WGS) entry which is preliminary data.</text>
</comment>
<dbReference type="OrthoDB" id="9813771at2"/>
<evidence type="ECO:0000256" key="1">
    <source>
        <dbReference type="ARBA" id="ARBA00007665"/>
    </source>
</evidence>
<dbReference type="InterPro" id="IPR020568">
    <property type="entry name" value="Ribosomal_Su5_D2-typ_SF"/>
</dbReference>
<dbReference type="Gene3D" id="3.30.70.240">
    <property type="match status" value="1"/>
</dbReference>
<dbReference type="Gene3D" id="3.30.230.30">
    <property type="entry name" value="Impact, N-terminal domain"/>
    <property type="match status" value="1"/>
</dbReference>
<dbReference type="NCBIfam" id="TIGR00257">
    <property type="entry name" value="IMPACT_YIGZ"/>
    <property type="match status" value="1"/>
</dbReference>
<evidence type="ECO:0000313" key="3">
    <source>
        <dbReference type="Proteomes" id="UP000487649"/>
    </source>
</evidence>
<dbReference type="InterPro" id="IPR015796">
    <property type="entry name" value="Impact_YigZ-like"/>
</dbReference>
<dbReference type="Pfam" id="PF09186">
    <property type="entry name" value="DUF1949"/>
    <property type="match status" value="1"/>
</dbReference>